<dbReference type="RefSeq" id="WP_239672749.1">
    <property type="nucleotide sequence ID" value="NZ_CP049742.1"/>
</dbReference>
<dbReference type="EMBL" id="CP049742">
    <property type="protein sequence ID" value="QPC48069.1"/>
    <property type="molecule type" value="Genomic_DNA"/>
</dbReference>
<organism evidence="1 2">
    <name type="scientific">Mangrovibacillus cuniculi</name>
    <dbReference type="NCBI Taxonomy" id="2593652"/>
    <lineage>
        <taxon>Bacteria</taxon>
        <taxon>Bacillati</taxon>
        <taxon>Bacillota</taxon>
        <taxon>Bacilli</taxon>
        <taxon>Bacillales</taxon>
        <taxon>Bacillaceae</taxon>
        <taxon>Mangrovibacillus</taxon>
    </lineage>
</organism>
<reference evidence="1 2" key="1">
    <citation type="submission" date="2019-07" db="EMBL/GenBank/DDBJ databases">
        <title>Genome sequence of 2 isolates from Red Sea Mangroves.</title>
        <authorList>
            <person name="Sefrji F."/>
            <person name="Michoud G."/>
            <person name="Merlino G."/>
            <person name="Daffonchio D."/>
        </authorList>
    </citation>
    <scope>NUCLEOTIDE SEQUENCE [LARGE SCALE GENOMIC DNA]</scope>
    <source>
        <strain evidence="1 2">R1DC41</strain>
    </source>
</reference>
<dbReference type="InterPro" id="IPR019667">
    <property type="entry name" value="Uncharacterised_YbaK"/>
</dbReference>
<evidence type="ECO:0000313" key="2">
    <source>
        <dbReference type="Proteomes" id="UP000593626"/>
    </source>
</evidence>
<dbReference type="AlphaFoldDB" id="A0A7S8CDM8"/>
<proteinExistence type="predicted"/>
<name>A0A7S8CDM8_9BACI</name>
<dbReference type="Pfam" id="PF10730">
    <property type="entry name" value="DUF2521"/>
    <property type="match status" value="1"/>
</dbReference>
<dbReference type="Proteomes" id="UP000593626">
    <property type="component" value="Chromosome"/>
</dbReference>
<dbReference type="KEGG" id="mcui:G8O30_14545"/>
<sequence>MTVITSFTAKRREKQWKWERTILKEITLNHIHESVMNHFGSVKVMGGKPLQESVVEGCYDVAIEAYLLGAQFSHLLHKGERQDAIEKKSISTRKHITDTLYNFWLYWAKIGDHGGMDESIYFVCEPFVDHWYKEGVDKGTRRLKLRLR</sequence>
<gene>
    <name evidence="1" type="ORF">G8O30_14545</name>
</gene>
<accession>A0A7S8CDM8</accession>
<protein>
    <submittedName>
        <fullName evidence="1">DUF2521 family protein</fullName>
    </submittedName>
</protein>
<evidence type="ECO:0000313" key="1">
    <source>
        <dbReference type="EMBL" id="QPC48069.1"/>
    </source>
</evidence>
<keyword evidence="2" id="KW-1185">Reference proteome</keyword>